<dbReference type="RefSeq" id="WP_012828778.1">
    <property type="nucleotide sequence ID" value="NC_013440.1"/>
</dbReference>
<evidence type="ECO:0000313" key="2">
    <source>
        <dbReference type="Proteomes" id="UP000001880"/>
    </source>
</evidence>
<dbReference type="EMBL" id="CP001804">
    <property type="protein sequence ID" value="ACY16179.1"/>
    <property type="molecule type" value="Genomic_DNA"/>
</dbReference>
<dbReference type="HOGENOM" id="CLU_2422871_0_0_7"/>
<evidence type="ECO:0000313" key="1">
    <source>
        <dbReference type="EMBL" id="ACY16179.1"/>
    </source>
</evidence>
<dbReference type="STRING" id="502025.Hoch_3678"/>
<sequence>MMPNVLFDILTRHSAGTRDGDNTLRVDENMELTVFASFGSETLSIQRVVEVVAEKDTMVLATKRDERFILLHDDVRGVRVAPIKDGRLAFS</sequence>
<dbReference type="KEGG" id="hoh:Hoch_3678"/>
<protein>
    <submittedName>
        <fullName evidence="1">Uncharacterized protein</fullName>
    </submittedName>
</protein>
<reference evidence="1 2" key="1">
    <citation type="journal article" date="2010" name="Stand. Genomic Sci.">
        <title>Complete genome sequence of Haliangium ochraceum type strain (SMP-2).</title>
        <authorList>
            <consortium name="US DOE Joint Genome Institute (JGI-PGF)"/>
            <person name="Ivanova N."/>
            <person name="Daum C."/>
            <person name="Lang E."/>
            <person name="Abt B."/>
            <person name="Kopitz M."/>
            <person name="Saunders E."/>
            <person name="Lapidus A."/>
            <person name="Lucas S."/>
            <person name="Glavina Del Rio T."/>
            <person name="Nolan M."/>
            <person name="Tice H."/>
            <person name="Copeland A."/>
            <person name="Cheng J.F."/>
            <person name="Chen F."/>
            <person name="Bruce D."/>
            <person name="Goodwin L."/>
            <person name="Pitluck S."/>
            <person name="Mavromatis K."/>
            <person name="Pati A."/>
            <person name="Mikhailova N."/>
            <person name="Chen A."/>
            <person name="Palaniappan K."/>
            <person name="Land M."/>
            <person name="Hauser L."/>
            <person name="Chang Y.J."/>
            <person name="Jeffries C.D."/>
            <person name="Detter J.C."/>
            <person name="Brettin T."/>
            <person name="Rohde M."/>
            <person name="Goker M."/>
            <person name="Bristow J."/>
            <person name="Markowitz V."/>
            <person name="Eisen J.A."/>
            <person name="Hugenholtz P."/>
            <person name="Kyrpides N.C."/>
            <person name="Klenk H.P."/>
        </authorList>
    </citation>
    <scope>NUCLEOTIDE SEQUENCE [LARGE SCALE GENOMIC DNA]</scope>
    <source>
        <strain evidence="2">DSM 14365 / CIP 107738 / JCM 11303 / AJ 13395 / SMP-2</strain>
    </source>
</reference>
<keyword evidence="2" id="KW-1185">Reference proteome</keyword>
<dbReference type="Proteomes" id="UP000001880">
    <property type="component" value="Chromosome"/>
</dbReference>
<accession>D0LXD7</accession>
<dbReference type="AlphaFoldDB" id="D0LXD7"/>
<gene>
    <name evidence="1" type="ordered locus">Hoch_3678</name>
</gene>
<name>D0LXD7_HALO1</name>
<organism evidence="1 2">
    <name type="scientific">Haliangium ochraceum (strain DSM 14365 / JCM 11303 / SMP-2)</name>
    <dbReference type="NCBI Taxonomy" id="502025"/>
    <lineage>
        <taxon>Bacteria</taxon>
        <taxon>Pseudomonadati</taxon>
        <taxon>Myxococcota</taxon>
        <taxon>Polyangia</taxon>
        <taxon>Haliangiales</taxon>
        <taxon>Kofleriaceae</taxon>
        <taxon>Haliangium</taxon>
    </lineage>
</organism>
<proteinExistence type="predicted"/>